<evidence type="ECO:0000256" key="9">
    <source>
        <dbReference type="SAM" id="SignalP"/>
    </source>
</evidence>
<feature type="chain" id="PRO_5040201421" evidence="9">
    <location>
        <begin position="25"/>
        <end position="229"/>
    </location>
</feature>
<evidence type="ECO:0000256" key="1">
    <source>
        <dbReference type="ARBA" id="ARBA00004167"/>
    </source>
</evidence>
<sequence length="229" mass="25839">MKTVYVRTVLCILTRLFLLLLAYGEDAVDSAKRNPNELFTIEGKASVPGMKASEWIPATKILIDGGTYQGFLKSDGSFQLFVPTGSYVIDLTHPALDFEPQRVDVNSKGNKRARKLNNIQPNAVSHLTYPLRFKPKGQMNYFQKREEFRIIDILKSPMVIMMVLPIVFLVLIPKLINTDDPEIKKEMQSLNLMNPKQDMPDLSEMVTNLFGGGAPPQKKKEKAVKGKKK</sequence>
<protein>
    <submittedName>
        <fullName evidence="11">ER membrane protein complex subunit 7</fullName>
    </submittedName>
</protein>
<evidence type="ECO:0000256" key="7">
    <source>
        <dbReference type="SAM" id="MobiDB-lite"/>
    </source>
</evidence>
<evidence type="ECO:0000256" key="5">
    <source>
        <dbReference type="ARBA" id="ARBA00022989"/>
    </source>
</evidence>
<keyword evidence="12" id="KW-1185">Reference proteome</keyword>
<dbReference type="GO" id="GO:0072546">
    <property type="term" value="C:EMC complex"/>
    <property type="evidence" value="ECO:0007669"/>
    <property type="project" value="TreeGrafter"/>
</dbReference>
<feature type="region of interest" description="Disordered" evidence="7">
    <location>
        <begin position="210"/>
        <end position="229"/>
    </location>
</feature>
<evidence type="ECO:0000256" key="8">
    <source>
        <dbReference type="SAM" id="Phobius"/>
    </source>
</evidence>
<evidence type="ECO:0000256" key="4">
    <source>
        <dbReference type="ARBA" id="ARBA00022729"/>
    </source>
</evidence>
<evidence type="ECO:0000256" key="3">
    <source>
        <dbReference type="ARBA" id="ARBA00022692"/>
    </source>
</evidence>
<dbReference type="AlphaFoldDB" id="A0A9Q1BJG3"/>
<dbReference type="PANTHER" id="PTHR13605">
    <property type="entry name" value="ER MEMBRANE PROTEIN COMPLEX SUBUNIT 7"/>
    <property type="match status" value="1"/>
</dbReference>
<comment type="subcellular location">
    <subcellularLocation>
        <location evidence="1">Membrane</location>
        <topology evidence="1">Single-pass membrane protein</topology>
    </subcellularLocation>
</comment>
<keyword evidence="3 8" id="KW-0812">Transmembrane</keyword>
<comment type="caution">
    <text evidence="11">The sequence shown here is derived from an EMBL/GenBank/DDBJ whole genome shotgun (WGS) entry which is preliminary data.</text>
</comment>
<feature type="signal peptide" evidence="9">
    <location>
        <begin position="1"/>
        <end position="24"/>
    </location>
</feature>
<proteinExistence type="inferred from homology"/>
<name>A0A9Q1BJG3_HOLLE</name>
<dbReference type="PANTHER" id="PTHR13605:SF4">
    <property type="entry name" value="ER MEMBRANE PROTEIN COMPLEX SUBUNIT 7"/>
    <property type="match status" value="1"/>
</dbReference>
<evidence type="ECO:0000259" key="10">
    <source>
        <dbReference type="Pfam" id="PF09430"/>
    </source>
</evidence>
<dbReference type="InterPro" id="IPR039163">
    <property type="entry name" value="EMC7"/>
</dbReference>
<gene>
    <name evidence="11" type="ORF">HOLleu_29755</name>
</gene>
<feature type="domain" description="ER membrane protein complex subunit 7 beta-sandwich" evidence="10">
    <location>
        <begin position="53"/>
        <end position="161"/>
    </location>
</feature>
<dbReference type="EMBL" id="JAIZAY010000015">
    <property type="protein sequence ID" value="KAJ8027722.1"/>
    <property type="molecule type" value="Genomic_DNA"/>
</dbReference>
<keyword evidence="5 8" id="KW-1133">Transmembrane helix</keyword>
<evidence type="ECO:0000256" key="6">
    <source>
        <dbReference type="ARBA" id="ARBA00023136"/>
    </source>
</evidence>
<evidence type="ECO:0000313" key="12">
    <source>
        <dbReference type="Proteomes" id="UP001152320"/>
    </source>
</evidence>
<dbReference type="OrthoDB" id="27095at2759"/>
<dbReference type="Pfam" id="PF09430">
    <property type="entry name" value="EMC7_beta-sandw"/>
    <property type="match status" value="1"/>
</dbReference>
<reference evidence="11" key="1">
    <citation type="submission" date="2021-10" db="EMBL/GenBank/DDBJ databases">
        <title>Tropical sea cucumber genome reveals ecological adaptation and Cuvierian tubules defense mechanism.</title>
        <authorList>
            <person name="Chen T."/>
        </authorList>
    </citation>
    <scope>NUCLEOTIDE SEQUENCE</scope>
    <source>
        <strain evidence="11">Nanhai2018</strain>
        <tissue evidence="11">Muscle</tissue>
    </source>
</reference>
<feature type="compositionally biased region" description="Basic residues" evidence="7">
    <location>
        <begin position="217"/>
        <end position="229"/>
    </location>
</feature>
<organism evidence="11 12">
    <name type="scientific">Holothuria leucospilota</name>
    <name type="common">Black long sea cucumber</name>
    <name type="synonym">Mertensiothuria leucospilota</name>
    <dbReference type="NCBI Taxonomy" id="206669"/>
    <lineage>
        <taxon>Eukaryota</taxon>
        <taxon>Metazoa</taxon>
        <taxon>Echinodermata</taxon>
        <taxon>Eleutherozoa</taxon>
        <taxon>Echinozoa</taxon>
        <taxon>Holothuroidea</taxon>
        <taxon>Aspidochirotacea</taxon>
        <taxon>Aspidochirotida</taxon>
        <taxon>Holothuriidae</taxon>
        <taxon>Holothuria</taxon>
    </lineage>
</organism>
<keyword evidence="4 9" id="KW-0732">Signal</keyword>
<keyword evidence="6 8" id="KW-0472">Membrane</keyword>
<evidence type="ECO:0000313" key="11">
    <source>
        <dbReference type="EMBL" id="KAJ8027722.1"/>
    </source>
</evidence>
<dbReference type="InterPro" id="IPR019008">
    <property type="entry name" value="Beta_sandwich_EMC7"/>
</dbReference>
<comment type="similarity">
    <text evidence="2">Belongs to the EMC7 family.</text>
</comment>
<feature type="transmembrane region" description="Helical" evidence="8">
    <location>
        <begin position="158"/>
        <end position="176"/>
    </location>
</feature>
<accession>A0A9Q1BJG3</accession>
<evidence type="ECO:0000256" key="2">
    <source>
        <dbReference type="ARBA" id="ARBA00008880"/>
    </source>
</evidence>
<dbReference type="Proteomes" id="UP001152320">
    <property type="component" value="Chromosome 15"/>
</dbReference>